<evidence type="ECO:0000256" key="1">
    <source>
        <dbReference type="SAM" id="Phobius"/>
    </source>
</evidence>
<keyword evidence="1" id="KW-0472">Membrane</keyword>
<dbReference type="RefSeq" id="WP_013680174.1">
    <property type="nucleotide sequence ID" value="NC_015315.1"/>
</dbReference>
<dbReference type="GeneID" id="10360889"/>
<protein>
    <submittedName>
        <fullName evidence="2">Uncharacterized protein</fullName>
    </submittedName>
</protein>
<keyword evidence="1" id="KW-1133">Transmembrane helix</keyword>
<evidence type="ECO:0000313" key="2">
    <source>
        <dbReference type="EMBL" id="AEA12838.1"/>
    </source>
</evidence>
<keyword evidence="3" id="KW-1185">Reference proteome</keyword>
<dbReference type="OrthoDB" id="374795at2157"/>
<feature type="transmembrane region" description="Helical" evidence="1">
    <location>
        <begin position="7"/>
        <end position="26"/>
    </location>
</feature>
<dbReference type="EMBL" id="CP002590">
    <property type="protein sequence ID" value="AEA12838.1"/>
    <property type="molecule type" value="Genomic_DNA"/>
</dbReference>
<evidence type="ECO:0000313" key="3">
    <source>
        <dbReference type="Proteomes" id="UP000008138"/>
    </source>
</evidence>
<dbReference type="Proteomes" id="UP000008138">
    <property type="component" value="Chromosome"/>
</dbReference>
<accession>F2L1A2</accession>
<reference evidence="2 3" key="1">
    <citation type="journal article" date="2011" name="J. Bacteriol.">
        <title>Complete genome sequence of the thermoacidophilic crenarchaeon Thermoproteus uzoniensis 768-20.</title>
        <authorList>
            <person name="Mardanov A.V."/>
            <person name="Gumerov V.M."/>
            <person name="Beletsky A.V."/>
            <person name="Prokofeva M.I."/>
            <person name="Bonch-Osmolovskaya E.A."/>
            <person name="Ravin N.V."/>
            <person name="Skryabin K.G."/>
        </authorList>
    </citation>
    <scope>NUCLEOTIDE SEQUENCE [LARGE SCALE GENOMIC DNA]</scope>
    <source>
        <strain evidence="2 3">768-20</strain>
    </source>
</reference>
<keyword evidence="1" id="KW-0812">Transmembrane</keyword>
<sequence length="233" mass="25289">MRLALGFYRFFLERGGFLIFLALAAFAWAKGLYALSAAVLAGLAASWAIAWRATTLNVVYCNIEGQRLTHISIRGGSVSLRYGNSAFSVRGYGNALAAFECASRKAPELIDAVYKFVEPKLLDADLRGACIYAYLVGPNKDMDLYICEGGVDIGLSLRGACPVIIAAPRILEDLGATIIKRTYSGAIFASAFFRHPEDAVKFINNLAEFCKPGKACEGLTAKECLALYRLLFS</sequence>
<feature type="transmembrane region" description="Helical" evidence="1">
    <location>
        <begin position="32"/>
        <end position="50"/>
    </location>
</feature>
<organism evidence="2 3">
    <name type="scientific">Thermoproteus uzoniensis (strain 768-20)</name>
    <dbReference type="NCBI Taxonomy" id="999630"/>
    <lineage>
        <taxon>Archaea</taxon>
        <taxon>Thermoproteota</taxon>
        <taxon>Thermoprotei</taxon>
        <taxon>Thermoproteales</taxon>
        <taxon>Thermoproteaceae</taxon>
        <taxon>Thermoproteus</taxon>
    </lineage>
</organism>
<reference key="2">
    <citation type="submission" date="2011-03" db="EMBL/GenBank/DDBJ databases">
        <title>Complete genome sequence of the thermoacidophilic crenarchaeon Thermoproteus uzoniensis 768-20.</title>
        <authorList>
            <person name="Mardanov A.V."/>
            <person name="Gumerov V.M."/>
            <person name="Beletsky A.V."/>
            <person name="Prokofeva M.I."/>
            <person name="Bonch-Osmolovskaya E.A."/>
            <person name="Ravin N.V."/>
            <person name="Skryabin K.G."/>
        </authorList>
    </citation>
    <scope>NUCLEOTIDE SEQUENCE</scope>
    <source>
        <strain>768-20</strain>
    </source>
</reference>
<dbReference type="HOGENOM" id="CLU_1187837_0_0_2"/>
<dbReference type="eggNOG" id="arCOG14039">
    <property type="taxonomic scope" value="Archaea"/>
</dbReference>
<dbReference type="STRING" id="999630.TUZN_1362"/>
<gene>
    <name evidence="2" type="ordered locus">TUZN_1362</name>
</gene>
<name>F2L1A2_THEU7</name>
<dbReference type="KEGG" id="tuz:TUZN_1362"/>
<dbReference type="AlphaFoldDB" id="F2L1A2"/>
<proteinExistence type="predicted"/>